<dbReference type="Pfam" id="PF00069">
    <property type="entry name" value="Pkinase"/>
    <property type="match status" value="1"/>
</dbReference>
<evidence type="ECO:0000256" key="2">
    <source>
        <dbReference type="ARBA" id="ARBA00022741"/>
    </source>
</evidence>
<protein>
    <submittedName>
        <fullName evidence="9">Serine/threonine protein kinase</fullName>
    </submittedName>
</protein>
<evidence type="ECO:0000256" key="1">
    <source>
        <dbReference type="ARBA" id="ARBA00022679"/>
    </source>
</evidence>
<dbReference type="SMART" id="SM00220">
    <property type="entry name" value="S_TKc"/>
    <property type="match status" value="1"/>
</dbReference>
<keyword evidence="9" id="KW-0723">Serine/threonine-protein kinase</keyword>
<evidence type="ECO:0000256" key="7">
    <source>
        <dbReference type="SAM" id="Phobius"/>
    </source>
</evidence>
<evidence type="ECO:0000313" key="9">
    <source>
        <dbReference type="EMBL" id="QVL33703.1"/>
    </source>
</evidence>
<dbReference type="PROSITE" id="PS00107">
    <property type="entry name" value="PROTEIN_KINASE_ATP"/>
    <property type="match status" value="1"/>
</dbReference>
<evidence type="ECO:0000256" key="3">
    <source>
        <dbReference type="ARBA" id="ARBA00022777"/>
    </source>
</evidence>
<evidence type="ECO:0000259" key="8">
    <source>
        <dbReference type="PROSITE" id="PS50011"/>
    </source>
</evidence>
<dbReference type="InterPro" id="IPR008271">
    <property type="entry name" value="Ser/Thr_kinase_AS"/>
</dbReference>
<dbReference type="KEGG" id="tsph:KIH39_07285"/>
<proteinExistence type="predicted"/>
<dbReference type="Gene3D" id="1.10.510.10">
    <property type="entry name" value="Transferase(Phosphotransferase) domain 1"/>
    <property type="match status" value="1"/>
</dbReference>
<evidence type="ECO:0000256" key="4">
    <source>
        <dbReference type="ARBA" id="ARBA00022840"/>
    </source>
</evidence>
<dbReference type="RefSeq" id="WP_213498646.1">
    <property type="nucleotide sequence ID" value="NZ_CP074694.1"/>
</dbReference>
<keyword evidence="3 9" id="KW-0418">Kinase</keyword>
<feature type="region of interest" description="Disordered" evidence="6">
    <location>
        <begin position="231"/>
        <end position="251"/>
    </location>
</feature>
<keyword evidence="2 5" id="KW-0547">Nucleotide-binding</keyword>
<name>A0A8E6B887_9BACT</name>
<feature type="binding site" evidence="5">
    <location>
        <position position="100"/>
    </location>
    <ligand>
        <name>ATP</name>
        <dbReference type="ChEBI" id="CHEBI:30616"/>
    </ligand>
</feature>
<dbReference type="CDD" id="cd14014">
    <property type="entry name" value="STKc_PknB_like"/>
    <property type="match status" value="1"/>
</dbReference>
<dbReference type="InterPro" id="IPR011009">
    <property type="entry name" value="Kinase-like_dom_sf"/>
</dbReference>
<dbReference type="SUPFAM" id="SSF56112">
    <property type="entry name" value="Protein kinase-like (PK-like)"/>
    <property type="match status" value="1"/>
</dbReference>
<dbReference type="EMBL" id="CP074694">
    <property type="protein sequence ID" value="QVL33703.1"/>
    <property type="molecule type" value="Genomic_DNA"/>
</dbReference>
<keyword evidence="7" id="KW-0472">Membrane</keyword>
<feature type="transmembrane region" description="Helical" evidence="7">
    <location>
        <begin position="417"/>
        <end position="438"/>
    </location>
</feature>
<dbReference type="GO" id="GO:0005524">
    <property type="term" value="F:ATP binding"/>
    <property type="evidence" value="ECO:0007669"/>
    <property type="project" value="UniProtKB-UniRule"/>
</dbReference>
<reference evidence="9" key="1">
    <citation type="submission" date="2021-05" db="EMBL/GenBank/DDBJ databases">
        <title>Complete genome sequence of the cellulolytic planctomycete Telmatocola sphagniphila SP2T and characterization of the first cellulase from planctomycetes.</title>
        <authorList>
            <person name="Rakitin A.L."/>
            <person name="Beletsky A.V."/>
            <person name="Naumoff D.G."/>
            <person name="Kulichevskaya I.S."/>
            <person name="Mardanov A.V."/>
            <person name="Ravin N.V."/>
            <person name="Dedysh S.N."/>
        </authorList>
    </citation>
    <scope>NUCLEOTIDE SEQUENCE</scope>
    <source>
        <strain evidence="9">SP2T</strain>
    </source>
</reference>
<feature type="compositionally biased region" description="Low complexity" evidence="6">
    <location>
        <begin position="239"/>
        <end position="249"/>
    </location>
</feature>
<evidence type="ECO:0000256" key="5">
    <source>
        <dbReference type="PROSITE-ProRule" id="PRU10141"/>
    </source>
</evidence>
<dbReference type="AlphaFoldDB" id="A0A8E6B887"/>
<dbReference type="PROSITE" id="PS00108">
    <property type="entry name" value="PROTEIN_KINASE_ST"/>
    <property type="match status" value="1"/>
</dbReference>
<keyword evidence="4 5" id="KW-0067">ATP-binding</keyword>
<dbReference type="PROSITE" id="PS50011">
    <property type="entry name" value="PROTEIN_KINASE_DOM"/>
    <property type="match status" value="1"/>
</dbReference>
<organism evidence="9 10">
    <name type="scientific">Telmatocola sphagniphila</name>
    <dbReference type="NCBI Taxonomy" id="1123043"/>
    <lineage>
        <taxon>Bacteria</taxon>
        <taxon>Pseudomonadati</taxon>
        <taxon>Planctomycetota</taxon>
        <taxon>Planctomycetia</taxon>
        <taxon>Gemmatales</taxon>
        <taxon>Gemmataceae</taxon>
    </lineage>
</organism>
<sequence>MTASCDEFVDLLRDSNLLTKEQYSHLTRELVPAVRDPEKLAEHLIKLGWVTRYQIQRLNSERWRELFLGDYFLWDLIGEGGMGEVFRARRILDRQEVAMKVISPDKMSDEIALKRFHREARLASKLNHPNVVKLIETGKDGNRHYIVMEYVDGMDLHYIIENEGSLSVPIACEYIRQIATALQHAHSQKMVHRDIKPSNILIGNRTAKDPGVAKLLDLGLARSVKIEKKESKYREPVASEASSHSSNPSGHTALTRFGAVIGTADYMSPEQAVDSSAVDHRADIYSLGCTLYYLLTGKPVFEDGSPIEKLLKHQMDDPVNIRQLRHDVPKELGRHIHRSMAKRPENRFQSCADLARVLEPFCVSVATADNSLETSEHLAVKTAIMPHPLTATTEGIPLAELVSSENSPPGASGGSKALVYVISLSILALLALAGVMFLGK</sequence>
<dbReference type="Gene3D" id="3.30.200.20">
    <property type="entry name" value="Phosphorylase Kinase, domain 1"/>
    <property type="match status" value="1"/>
</dbReference>
<keyword evidence="7" id="KW-1133">Transmembrane helix</keyword>
<dbReference type="PANTHER" id="PTHR43289:SF6">
    <property type="entry name" value="SERINE_THREONINE-PROTEIN KINASE NEKL-3"/>
    <property type="match status" value="1"/>
</dbReference>
<accession>A0A8E6B887</accession>
<evidence type="ECO:0000256" key="6">
    <source>
        <dbReference type="SAM" id="MobiDB-lite"/>
    </source>
</evidence>
<dbReference type="Proteomes" id="UP000676194">
    <property type="component" value="Chromosome"/>
</dbReference>
<dbReference type="PANTHER" id="PTHR43289">
    <property type="entry name" value="MITOGEN-ACTIVATED PROTEIN KINASE KINASE KINASE 20-RELATED"/>
    <property type="match status" value="1"/>
</dbReference>
<keyword evidence="7" id="KW-0812">Transmembrane</keyword>
<feature type="domain" description="Protein kinase" evidence="8">
    <location>
        <begin position="71"/>
        <end position="362"/>
    </location>
</feature>
<dbReference type="InterPro" id="IPR017441">
    <property type="entry name" value="Protein_kinase_ATP_BS"/>
</dbReference>
<dbReference type="GO" id="GO:0004674">
    <property type="term" value="F:protein serine/threonine kinase activity"/>
    <property type="evidence" value="ECO:0007669"/>
    <property type="project" value="UniProtKB-KW"/>
</dbReference>
<keyword evidence="10" id="KW-1185">Reference proteome</keyword>
<evidence type="ECO:0000313" key="10">
    <source>
        <dbReference type="Proteomes" id="UP000676194"/>
    </source>
</evidence>
<gene>
    <name evidence="9" type="ORF">KIH39_07285</name>
</gene>
<dbReference type="InterPro" id="IPR000719">
    <property type="entry name" value="Prot_kinase_dom"/>
</dbReference>
<keyword evidence="1" id="KW-0808">Transferase</keyword>